<dbReference type="Proteomes" id="UP000789901">
    <property type="component" value="Unassembled WGS sequence"/>
</dbReference>
<gene>
    <name evidence="3" type="ORF">GMARGA_LOCUS3987</name>
</gene>
<evidence type="ECO:0000256" key="1">
    <source>
        <dbReference type="SAM" id="Coils"/>
    </source>
</evidence>
<keyword evidence="1" id="KW-0175">Coiled coil</keyword>
<dbReference type="EMBL" id="CAJVQB010001514">
    <property type="protein sequence ID" value="CAG8538927.1"/>
    <property type="molecule type" value="Genomic_DNA"/>
</dbReference>
<organism evidence="3 4">
    <name type="scientific">Gigaspora margarita</name>
    <dbReference type="NCBI Taxonomy" id="4874"/>
    <lineage>
        <taxon>Eukaryota</taxon>
        <taxon>Fungi</taxon>
        <taxon>Fungi incertae sedis</taxon>
        <taxon>Mucoromycota</taxon>
        <taxon>Glomeromycotina</taxon>
        <taxon>Glomeromycetes</taxon>
        <taxon>Diversisporales</taxon>
        <taxon>Gigasporaceae</taxon>
        <taxon>Gigaspora</taxon>
    </lineage>
</organism>
<reference evidence="3 4" key="1">
    <citation type="submission" date="2021-06" db="EMBL/GenBank/DDBJ databases">
        <authorList>
            <person name="Kallberg Y."/>
            <person name="Tangrot J."/>
            <person name="Rosling A."/>
        </authorList>
    </citation>
    <scope>NUCLEOTIDE SEQUENCE [LARGE SCALE GENOMIC DNA]</scope>
    <source>
        <strain evidence="3 4">120-4 pot B 10/14</strain>
    </source>
</reference>
<feature type="compositionally biased region" description="Polar residues" evidence="2">
    <location>
        <begin position="9"/>
        <end position="20"/>
    </location>
</feature>
<proteinExistence type="predicted"/>
<feature type="coiled-coil region" evidence="1">
    <location>
        <begin position="143"/>
        <end position="185"/>
    </location>
</feature>
<evidence type="ECO:0000313" key="3">
    <source>
        <dbReference type="EMBL" id="CAG8538927.1"/>
    </source>
</evidence>
<evidence type="ECO:0000256" key="2">
    <source>
        <dbReference type="SAM" id="MobiDB-lite"/>
    </source>
</evidence>
<accession>A0ABM8W6M1</accession>
<feature type="region of interest" description="Disordered" evidence="2">
    <location>
        <begin position="1"/>
        <end position="22"/>
    </location>
</feature>
<evidence type="ECO:0000313" key="4">
    <source>
        <dbReference type="Proteomes" id="UP000789901"/>
    </source>
</evidence>
<comment type="caution">
    <text evidence="3">The sequence shown here is derived from an EMBL/GenBank/DDBJ whole genome shotgun (WGS) entry which is preliminary data.</text>
</comment>
<protein>
    <submittedName>
        <fullName evidence="3">26129_t:CDS:1</fullName>
    </submittedName>
</protein>
<sequence>MSKPKGKRSVQTSKNEQEGTWNYKEFDPIISDGLNKLNAKSLSNTSPLNGQLSSSPTQPAQSFLFNITKGPLDPMMQISFDQNAFLQNIVSFQLGQTTLQEFYSPLDQFNSQELLSTNPAVYTVPFQLDQNNVDNILLICMQLEQSTNHIQKMRNLLNKVIQELTDCLNREVQMLNNNLSQEIREIINTFLNQKVQKLDLSLNNEVQELKSTLTNIIQNYI</sequence>
<name>A0ABM8W6M1_GIGMA</name>
<keyword evidence="4" id="KW-1185">Reference proteome</keyword>